<dbReference type="EMBL" id="BARV01034756">
    <property type="protein sequence ID" value="GAI50276.1"/>
    <property type="molecule type" value="Genomic_DNA"/>
</dbReference>
<proteinExistence type="predicted"/>
<gene>
    <name evidence="1" type="ORF">S06H3_54361</name>
</gene>
<sequence>MAGSQMNIKVFDYGSSLDPDDFRLGGNTVKVFDTSPSLSNLTFSTLELKNELKNYVSSGRALFQLKFGLNGRSGNGIADFYRFHESDASLYVKYETAD</sequence>
<organism evidence="1">
    <name type="scientific">marine sediment metagenome</name>
    <dbReference type="NCBI Taxonomy" id="412755"/>
    <lineage>
        <taxon>unclassified sequences</taxon>
        <taxon>metagenomes</taxon>
        <taxon>ecological metagenomes</taxon>
    </lineage>
</organism>
<reference evidence="1" key="1">
    <citation type="journal article" date="2014" name="Front. Microbiol.">
        <title>High frequency of phylogenetically diverse reductive dehalogenase-homologous genes in deep subseafloor sedimentary metagenomes.</title>
        <authorList>
            <person name="Kawai M."/>
            <person name="Futagami T."/>
            <person name="Toyoda A."/>
            <person name="Takaki Y."/>
            <person name="Nishi S."/>
            <person name="Hori S."/>
            <person name="Arai W."/>
            <person name="Tsubouchi T."/>
            <person name="Morono Y."/>
            <person name="Uchiyama I."/>
            <person name="Ito T."/>
            <person name="Fujiyama A."/>
            <person name="Inagaki F."/>
            <person name="Takami H."/>
        </authorList>
    </citation>
    <scope>NUCLEOTIDE SEQUENCE</scope>
    <source>
        <strain evidence="1">Expedition CK06-06</strain>
    </source>
</reference>
<dbReference type="AlphaFoldDB" id="X1Q6A1"/>
<accession>X1Q6A1</accession>
<evidence type="ECO:0000313" key="1">
    <source>
        <dbReference type="EMBL" id="GAI50276.1"/>
    </source>
</evidence>
<protein>
    <submittedName>
        <fullName evidence="1">Uncharacterized protein</fullName>
    </submittedName>
</protein>
<comment type="caution">
    <text evidence="1">The sequence shown here is derived from an EMBL/GenBank/DDBJ whole genome shotgun (WGS) entry which is preliminary data.</text>
</comment>
<name>X1Q6A1_9ZZZZ</name>